<evidence type="ECO:0000313" key="2">
    <source>
        <dbReference type="Proteomes" id="UP000764837"/>
    </source>
</evidence>
<dbReference type="RefSeq" id="WP_275581277.1">
    <property type="nucleotide sequence ID" value="NZ_JAFBBP010000001.1"/>
</dbReference>
<comment type="caution">
    <text evidence="1">The sequence shown here is derived from an EMBL/GenBank/DDBJ whole genome shotgun (WGS) entry which is preliminary data.</text>
</comment>
<dbReference type="Proteomes" id="UP000764837">
    <property type="component" value="Unassembled WGS sequence"/>
</dbReference>
<name>A0ABS2LMZ6_9ACTN</name>
<sequence length="43" mass="4524">MIDVRGSGSDERLRRIEAVTDADGADRCGPGGCPVHAGIDELR</sequence>
<organism evidence="1 2">
    <name type="scientific">Micromonospora luteifusca</name>
    <dbReference type="NCBI Taxonomy" id="709860"/>
    <lineage>
        <taxon>Bacteria</taxon>
        <taxon>Bacillati</taxon>
        <taxon>Actinomycetota</taxon>
        <taxon>Actinomycetes</taxon>
        <taxon>Micromonosporales</taxon>
        <taxon>Micromonosporaceae</taxon>
        <taxon>Micromonospora</taxon>
    </lineage>
</organism>
<proteinExistence type="predicted"/>
<evidence type="ECO:0000313" key="1">
    <source>
        <dbReference type="EMBL" id="MBM7489560.1"/>
    </source>
</evidence>
<keyword evidence="2" id="KW-1185">Reference proteome</keyword>
<gene>
    <name evidence="1" type="ORF">JOD64_000782</name>
</gene>
<dbReference type="EMBL" id="JAFBBP010000001">
    <property type="protein sequence ID" value="MBM7489560.1"/>
    <property type="molecule type" value="Genomic_DNA"/>
</dbReference>
<reference evidence="1 2" key="1">
    <citation type="submission" date="2021-01" db="EMBL/GenBank/DDBJ databases">
        <title>Sequencing the genomes of 1000 actinobacteria strains.</title>
        <authorList>
            <person name="Klenk H.-P."/>
        </authorList>
    </citation>
    <scope>NUCLEOTIDE SEQUENCE [LARGE SCALE GENOMIC DNA]</scope>
    <source>
        <strain evidence="1 2">DSM 100204</strain>
    </source>
</reference>
<protein>
    <submittedName>
        <fullName evidence="1">Uncharacterized protein</fullName>
    </submittedName>
</protein>
<accession>A0ABS2LMZ6</accession>